<evidence type="ECO:0000313" key="3">
    <source>
        <dbReference type="EMBL" id="KAK5650528.1"/>
    </source>
</evidence>
<dbReference type="Proteomes" id="UP001329430">
    <property type="component" value="Chromosome 1"/>
</dbReference>
<dbReference type="PANTHER" id="PTHR18914:SF33">
    <property type="entry name" value="RE47911P-RELATED"/>
    <property type="match status" value="1"/>
</dbReference>
<dbReference type="GO" id="GO:0016477">
    <property type="term" value="P:cell migration"/>
    <property type="evidence" value="ECO:0007669"/>
    <property type="project" value="TreeGrafter"/>
</dbReference>
<comment type="caution">
    <text evidence="3">The sequence shown here is derived from an EMBL/GenBank/DDBJ whole genome shotgun (WGS) entry which is preliminary data.</text>
</comment>
<dbReference type="PANTHER" id="PTHR18914">
    <property type="entry name" value="ALPHA CATENIN"/>
    <property type="match status" value="1"/>
</dbReference>
<comment type="subcellular location">
    <subcellularLocation>
        <location evidence="1">Cytoplasm</location>
    </subcellularLocation>
</comment>
<accession>A0AAN7ZXB6</accession>
<keyword evidence="4" id="KW-1185">Reference proteome</keyword>
<dbReference type="GO" id="GO:0005912">
    <property type="term" value="C:adherens junction"/>
    <property type="evidence" value="ECO:0007669"/>
    <property type="project" value="TreeGrafter"/>
</dbReference>
<gene>
    <name evidence="3" type="ORF">RI129_001557</name>
</gene>
<evidence type="ECO:0000313" key="4">
    <source>
        <dbReference type="Proteomes" id="UP001329430"/>
    </source>
</evidence>
<dbReference type="GO" id="GO:0008013">
    <property type="term" value="F:beta-catenin binding"/>
    <property type="evidence" value="ECO:0007669"/>
    <property type="project" value="TreeGrafter"/>
</dbReference>
<dbReference type="GO" id="GO:0005737">
    <property type="term" value="C:cytoplasm"/>
    <property type="evidence" value="ECO:0007669"/>
    <property type="project" value="UniProtKB-SubCell"/>
</dbReference>
<evidence type="ECO:0000256" key="2">
    <source>
        <dbReference type="ARBA" id="ARBA00022490"/>
    </source>
</evidence>
<dbReference type="Pfam" id="PF05482">
    <property type="entry name" value="Serendipity_A"/>
    <property type="match status" value="1"/>
</dbReference>
<sequence length="434" mass="49721">MKLIFQKVVTSVLTTLGTSGVIVENILSFALSIAQVGYSDDNQIITAACRTVLNSLNNVKVEINKEEVNLDMFKLTIEMYSNSLCALEAKVNVAVLNLCLRIFSNYQDLIENLYDACLNFNSHSSETLEDLISEFDLQMDRIFQIGLFSLACSSMNKRSLNLRIVMLHLQFLEIELVPSFVSMTTSNASHRKKYANIFKKCWCTYVKKLRHTVHNVIEPEAYCKLIYEELKQSAEKIWNHISSGLLIEKNMVDPFLLYSNELGKMIKTSINSLNELKDITLNKLSVIYNVVQELTVAKKNFLEKTSNYTTDEINLKVFKRCKVLVAAVKELWICLKGSSPEIFSDEDSSDVSNNGSDLEHTFITDKMLQSITEKSVQHIKNRRMDATIALAPVSNIYANENYSRNHTFRKTNLLHSNYFECKYFILVHMCNMYV</sequence>
<keyword evidence="2" id="KW-0963">Cytoplasm</keyword>
<dbReference type="GO" id="GO:0007349">
    <property type="term" value="P:cellularization"/>
    <property type="evidence" value="ECO:0007669"/>
    <property type="project" value="InterPro"/>
</dbReference>
<dbReference type="AlphaFoldDB" id="A0AAN7ZXB6"/>
<dbReference type="EMBL" id="JAVRBK010000001">
    <property type="protein sequence ID" value="KAK5650528.1"/>
    <property type="molecule type" value="Genomic_DNA"/>
</dbReference>
<reference evidence="3 4" key="1">
    <citation type="journal article" date="2024" name="Insects">
        <title>An Improved Chromosome-Level Genome Assembly of the Firefly Pyrocoelia pectoralis.</title>
        <authorList>
            <person name="Fu X."/>
            <person name="Meyer-Rochow V.B."/>
            <person name="Ballantyne L."/>
            <person name="Zhu X."/>
        </authorList>
    </citation>
    <scope>NUCLEOTIDE SEQUENCE [LARGE SCALE GENOMIC DNA]</scope>
    <source>
        <strain evidence="3">XCY_ONT2</strain>
    </source>
</reference>
<proteinExistence type="predicted"/>
<protein>
    <submittedName>
        <fullName evidence="3">Uncharacterized protein</fullName>
    </submittedName>
</protein>
<dbReference type="InterPro" id="IPR008837">
    <property type="entry name" value="Serendipity_A"/>
</dbReference>
<evidence type="ECO:0000256" key="1">
    <source>
        <dbReference type="ARBA" id="ARBA00004496"/>
    </source>
</evidence>
<dbReference type="GO" id="GO:0016342">
    <property type="term" value="C:catenin complex"/>
    <property type="evidence" value="ECO:0007669"/>
    <property type="project" value="TreeGrafter"/>
</dbReference>
<name>A0AAN7ZXB6_9COLE</name>
<dbReference type="GO" id="GO:0098609">
    <property type="term" value="P:cell-cell adhesion"/>
    <property type="evidence" value="ECO:0007669"/>
    <property type="project" value="TreeGrafter"/>
</dbReference>
<organism evidence="3 4">
    <name type="scientific">Pyrocoelia pectoralis</name>
    <dbReference type="NCBI Taxonomy" id="417401"/>
    <lineage>
        <taxon>Eukaryota</taxon>
        <taxon>Metazoa</taxon>
        <taxon>Ecdysozoa</taxon>
        <taxon>Arthropoda</taxon>
        <taxon>Hexapoda</taxon>
        <taxon>Insecta</taxon>
        <taxon>Pterygota</taxon>
        <taxon>Neoptera</taxon>
        <taxon>Endopterygota</taxon>
        <taxon>Coleoptera</taxon>
        <taxon>Polyphaga</taxon>
        <taxon>Elateriformia</taxon>
        <taxon>Elateroidea</taxon>
        <taxon>Lampyridae</taxon>
        <taxon>Lampyrinae</taxon>
        <taxon>Pyrocoelia</taxon>
    </lineage>
</organism>
<dbReference type="Gene3D" id="1.20.120.810">
    <property type="entry name" value="Vinculin, Vh2 four-helix bundle"/>
    <property type="match status" value="1"/>
</dbReference>
<dbReference type="GO" id="GO:0051015">
    <property type="term" value="F:actin filament binding"/>
    <property type="evidence" value="ECO:0007669"/>
    <property type="project" value="TreeGrafter"/>
</dbReference>